<proteinExistence type="predicted"/>
<gene>
    <name evidence="2" type="ORF">EJ73_01097</name>
</gene>
<keyword evidence="3" id="KW-1185">Reference proteome</keyword>
<dbReference type="InterPro" id="IPR008523">
    <property type="entry name" value="DUF805"/>
</dbReference>
<dbReference type="OrthoDB" id="9812349at2"/>
<comment type="caution">
    <text evidence="2">The sequence shown here is derived from an EMBL/GenBank/DDBJ whole genome shotgun (WGS) entry which is preliminary data.</text>
</comment>
<dbReference type="EMBL" id="QJJX01000009">
    <property type="protein sequence ID" value="PXX22819.1"/>
    <property type="molecule type" value="Genomic_DNA"/>
</dbReference>
<organism evidence="2 3">
    <name type="scientific">Hoylesella shahii DSM 15611 = JCM 12083</name>
    <dbReference type="NCBI Taxonomy" id="1122991"/>
    <lineage>
        <taxon>Bacteria</taxon>
        <taxon>Pseudomonadati</taxon>
        <taxon>Bacteroidota</taxon>
        <taxon>Bacteroidia</taxon>
        <taxon>Bacteroidales</taxon>
        <taxon>Prevotellaceae</taxon>
        <taxon>Hoylesella</taxon>
    </lineage>
</organism>
<evidence type="ECO:0000313" key="2">
    <source>
        <dbReference type="EMBL" id="PXX22819.1"/>
    </source>
</evidence>
<name>A0A318HWM5_9BACT</name>
<accession>A0A318HWM5</accession>
<protein>
    <submittedName>
        <fullName evidence="2">Uncharacterized membrane protein YhaH (DUF805 family)</fullName>
    </submittedName>
</protein>
<feature type="transmembrane region" description="Helical" evidence="1">
    <location>
        <begin position="27"/>
        <end position="49"/>
    </location>
</feature>
<dbReference type="Proteomes" id="UP000248314">
    <property type="component" value="Unassembled WGS sequence"/>
</dbReference>
<dbReference type="GO" id="GO:0005886">
    <property type="term" value="C:plasma membrane"/>
    <property type="evidence" value="ECO:0007669"/>
    <property type="project" value="TreeGrafter"/>
</dbReference>
<dbReference type="AlphaFoldDB" id="A0A318HWM5"/>
<evidence type="ECO:0000313" key="3">
    <source>
        <dbReference type="Proteomes" id="UP000248314"/>
    </source>
</evidence>
<feature type="transmembrane region" description="Helical" evidence="1">
    <location>
        <begin position="55"/>
        <end position="78"/>
    </location>
</feature>
<keyword evidence="1" id="KW-0812">Transmembrane</keyword>
<keyword evidence="1" id="KW-1133">Transmembrane helix</keyword>
<reference evidence="2 3" key="1">
    <citation type="submission" date="2018-05" db="EMBL/GenBank/DDBJ databases">
        <title>Genomic Encyclopedia of Type Strains, Phase I: the one thousand microbial genomes (KMG-I) project.</title>
        <authorList>
            <person name="Kyrpides N."/>
        </authorList>
    </citation>
    <scope>NUCLEOTIDE SEQUENCE [LARGE SCALE GENOMIC DNA]</scope>
    <source>
        <strain evidence="2 3">DSM 15611</strain>
    </source>
</reference>
<feature type="transmembrane region" description="Helical" evidence="1">
    <location>
        <begin position="90"/>
        <end position="109"/>
    </location>
</feature>
<dbReference type="PANTHER" id="PTHR34980">
    <property type="entry name" value="INNER MEMBRANE PROTEIN-RELATED-RELATED"/>
    <property type="match status" value="1"/>
</dbReference>
<evidence type="ECO:0000256" key="1">
    <source>
        <dbReference type="SAM" id="Phobius"/>
    </source>
</evidence>
<keyword evidence="1" id="KW-0472">Membrane</keyword>
<dbReference type="PANTHER" id="PTHR34980:SF2">
    <property type="entry name" value="INNER MEMBRANE PROTEIN YHAH-RELATED"/>
    <property type="match status" value="1"/>
</dbReference>
<dbReference type="Pfam" id="PF05656">
    <property type="entry name" value="DUF805"/>
    <property type="match status" value="1"/>
</dbReference>
<dbReference type="RefSeq" id="WP_025815573.1">
    <property type="nucleotide sequence ID" value="NZ_BAIZ01000006.1"/>
</dbReference>
<dbReference type="STRING" id="1122991.GCA_000613445_02684"/>
<sequence>MDIIGNYKEVLTKKYAQFNGRAGRAEFWQFVLVNIAITFVLYILMFIVALTGVKALSMVFSLLMGAFGLATIIPSIAVGVRRMHDLGKDGVWICVNFIPFIGGIWYIVLCATEGERTANRFGEPQI</sequence>